<dbReference type="InterPro" id="IPR000873">
    <property type="entry name" value="AMP-dep_synth/lig_dom"/>
</dbReference>
<dbReference type="InterPro" id="IPR006162">
    <property type="entry name" value="Ppantetheine_attach_site"/>
</dbReference>
<dbReference type="SMART" id="SM00823">
    <property type="entry name" value="PKS_PP"/>
    <property type="match status" value="4"/>
</dbReference>
<reference evidence="5" key="1">
    <citation type="journal article" date="2014" name="Angew. Chem. Int. Ed. Engl.">
        <title>Cystobactamids: myxobacterial topoisomerase inhibitors exhibiting potent antibacterial activity.</title>
        <authorList>
            <person name="Baumann S."/>
            <person name="Herrmann J."/>
            <person name="Raju R."/>
            <person name="Steinmetz H."/>
            <person name="Mohr K.I."/>
            <person name="Huttel S."/>
            <person name="Harmrolfs K."/>
            <person name="Stadler M."/>
            <person name="Muller R."/>
        </authorList>
    </citation>
    <scope>NUCLEOTIDE SEQUENCE</scope>
    <source>
        <strain evidence="5">Cbv34</strain>
    </source>
</reference>
<dbReference type="FunFam" id="1.10.1200.10:FF:000005">
    <property type="entry name" value="Nonribosomal peptide synthetase 1"/>
    <property type="match status" value="2"/>
</dbReference>
<dbReference type="InterPro" id="IPR023213">
    <property type="entry name" value="CAT-like_dom_sf"/>
</dbReference>
<dbReference type="InterPro" id="IPR020845">
    <property type="entry name" value="AMP-binding_CS"/>
</dbReference>
<evidence type="ECO:0000256" key="1">
    <source>
        <dbReference type="ARBA" id="ARBA00001957"/>
    </source>
</evidence>
<feature type="domain" description="Carrier" evidence="4">
    <location>
        <begin position="1857"/>
        <end position="1932"/>
    </location>
</feature>
<feature type="domain" description="Carrier" evidence="4">
    <location>
        <begin position="783"/>
        <end position="858"/>
    </location>
</feature>
<dbReference type="Gene3D" id="3.40.50.980">
    <property type="match status" value="2"/>
</dbReference>
<dbReference type="PROSITE" id="PS00455">
    <property type="entry name" value="AMP_BINDING"/>
    <property type="match status" value="3"/>
</dbReference>
<dbReference type="Pfam" id="PF00501">
    <property type="entry name" value="AMP-binding"/>
    <property type="match status" value="4"/>
</dbReference>
<sequence>MLLEGELEGYEDGLELPYDFPRTSNRAWRAATFQHSYPPALARKVAELSREQQSTLFMSLVASLAVVLNRYTGRQDLCIGTTVAGRAQVGALGDLSGSTVDILPLRLDLSGAPSLHEVLRRTKAVVLEGFEHEALPCQIPLVPVVVRHQNFPMARLEGWSEGVELKKFELAGERTTASEQDWQFFGDGSSLELSLEYAAELFSEKTVRRMVEHHQRVLEALVEGLEEGLHEVRLLTEEEEGLHGRLNDTARELEERWSLAETFERQVRETPEAVACVGVEVATGGHSRPTYRQLTYRQLNARANQVARRLRALGVGAETRVAVLSDRSPELLVAMLAIFKAGGCYVPVDPQYPGHYIEQILEDAAPQVVLGKRGRADGVRVDVWLELDGAQRLTDEALAAQEEGELEGAERPESQQLACLMYTSGSTGRPKGVMVPYSQLHNWLEAGKERSPLERGEVMLQKTAIAFAVSVKELLSGLLAGVAQVMVPETLVKDSVALAEEIERWRVTRIHLVPSHLGALLEGAGEEAKGLRSLKYVITAGEALAQGVREEARRKLPGAQLWNNYGCTELNDVTYHPASEGGGDTVFVPIGRPIANTRVYVLDEQLRRVPVGVMGELYVDSVGMARGYWGQPALTAERFIANPYASQPGARLYRTGDMVRVLADGSLEYLGRRDYEIKVRGHRVDVRQVEKVANAHPAIRQAVVSGWPLGSSNAQLVAYLVPQAGATVGPRQVRDYLAESLPAYMVPTLYTVLEELPRLPNGKLDRLSLPEPDLSSSREEYVAPHGEVERKLAEIFGNLLGLEHVGVHDNFFSLGGHSLLASQLISRIRATFRVEVAMATVFESPTVEPLARHIEEKLKDESRVQLSNVVPVERTQEIPLSYLQERLWFVHEHMKEQRTSYNITWTLHFAGKGFSVEALRMAFDELVARHETLRTWFQVGEGTEQAVQVIGEPWSMELPLREVAGTEVTAAINEMSRQVFDLRAGRLLTAAVLRVAEDEHILVSNIHHIITDGWSFGVMLQELRELYEAAVRGERAELPPLTVQYGDYAVWQRKQDLSEHLAYWKGKVEGYEDGLELPYDFPRTSNRAWRAATFQYSYPPELARKVAELSREQQSTLFMSLVASLAVVLNRYTGREDLCIGTTVAGRAQVELESLIGFFINILPLRLDLSGAPSLHEVLRRTKVVVLEGFEHQELPFEHLLKALRRQRDSSQIPLVPVVVRHQNFPMARLEGWSEGVELKKFELAGERTTASEQDWQFFGDGSSLELSLEYAAELFSEKTVRRMVEHHQRVLEALVEGLEEGLHEVRLLTEEEEGLHGRLNDTARELEERWSLAETFERQVRETPEAVACVGVEVATGGHSRPTYRQLTYRQLNARANQVARRLRALGVGAETRVAVLSDRSPELLVAMLAIFKAGGCYVPVDPQYPGSYIEQILEDAAPQVVLGKRGRADGVRVDVWLELDGAQRLTDEALAAQEEGELEGAERPESQQLACLMYTSGSTGRPKGVMVPYSQLHNWLEAGKERSPLERGEVMLQKTAIAFAVSVKELLSGLLAGVAQVMVPETLVKDSVALAQEIERWRVTRIHLVPSHLGALLEGAGEEAKGLRSLKYVITAGEALAQGVREEARRKLPGAQLWNNYGCTELNDVTYHPASEGGGDTVFVPIGRPIANTRVYVLDEQLRRVPVGVMGELYVDSVGMARGYWGQPALTAERFIANPYASQPGARLYRTGDMVRVLADGSLEYLGRRDYEIKVRGHRVDVRQVEKVANAHPAIRQAVVSGWPLGSSNAQLVAYLVPQAGATVGPRQVRDYLAESLPAYMVPTLYTVLEELPRLPNGKLDRLSLPEPDLSSSREEYVAPHGEVERKLAEIFGNLLGLEHVGVHDNFFSLGGHSLLAAQVVSRIGKELGTQISIADLFQRPTIEQLCELIGGLDDQTQRELALAPSGNTEAVLSFAQERMWFLHNFVKGMPYNTPGLDHLTGELDVAALEKAIRAVIRRHEPLRTNFVEKDGVLSQLVGTEERFRLTVTPIRDESEVARLMEAVIQTPVDLERELMIRAYLYRVDPRNHYLFTTIHHIAFDGWSTSIFYRELAAYYAAFLRREDSPLPALEISYQDYARWERAHFQDEVLAEKLRYWRQRLSGARPLVLPTTYHRPPIQSFAGAVVNFEIDRSITERLKTLFAESGTTMYMVLLGAFSVVLQRYSGQDDICIGSPVANRGHIQTEGLIGLFVNTLVMRVDAAGNPRFIDLLARIQRTAIDAYANQEVPFEKIVDDLQVARDTARSPLVQVILNFHNTPPQSELELQGVTLTRMPVHNGTAKFELSIDVAETSAGLTGFVEYATDLFSENFIRRMIGHLEVVLDAVGRDPRAPIHELPLLTRQEQLDLLSRSGHTAPAVEHVELIPHTFERRVQESPQAIALVCGDERVTYSALNRRASQIARRLRAAGIGPDTLVGLCAGRSIELVCGVLGILKAGGAYVPIDPTSSPEVIYDVLYESKVRHLLTESRLVGGLPVDDQEILLLDTPADGEGDKAVADREEPPDLGEVSLTPECLAYVNFTSDSGGAPRGIAVRHGALARRMAAGHAQYLANSAVRFLLKAPLTFDLAVAELFQWIVSGGSLSILDPNADRDASAFLAQVRRDSIGVLYCVPSELSTLVSHLERERERVHELNTLRFIFCGGDTLAVTVVERLGVLVRAGQLPLRLVNVYGTKETGIGAGCFECALDANDPSAELPPGRLSHERMPIGGPAQNLWFYVVQPNGGLAPLGIPGELYVGGAQLADARFGDEPTATHPGFVPNPFRSGAEKDWLYKTGDLVRWLPQGPLELVSAARERDGGGDHRLDRGFIEARMRRVAIVRDAVVAYVPDRQDRARLVAYVVLKESPAADVEPREGRETLKARISAELGSTLPEYMLPAAYVFMDSLPLTAYGRIDRKALPEPEDDRHGGSAIAYVAPRGPTEKALAHIWQQVLKRPQVGLRDNFFELGGHSVAAIQLVSVSRKHLEVEVPLSLIFESPVLEAMARGIEALQQQGRSGAVSSIHRVERTGPLPLAYVQERLWFVHEHMKEQRTSYNITWTLHFAGKGFSVEALRTAFDELVARHETLRTWFQVGEGTEQAVQVIGEPWSMELPLREVAGTEVTAAINEMSRQVFDLRAGRLLTAAVLRVAEDEHILVSNIHHIITDGWSFGVMLRELRELYEAAVRGERAELPPLTVQYGDYAVWQRKQDLSEHLAYWKGKVEGYEDGLELPYDFPRTSNRAWRAATFQYSYPPALARKVAELSREQQSTLFMSLVASLAVVLNRYTGREDLCIGTTVAGRAQVELESLIGFFINILPLRLDLSGAPSLHEVLRRTKVVVLEGFEHQELPFEHLLKALRRQRDSSQIPLVPVVVRHQNFPMARLEGWSEGVELKKFELAGERTTASEQDWQFFGDGSSLELSLEYAAELFSEKTVRRMVEHHQRVLEALVEGLEEGLHEVRLLTEEEEGLHGRLNDTARELEERWSLAETFERQVRETPEAVACVGVEVATGGHSRPAYRQLTYRQLNARANQVARRLRALGVGAETRVAVLSDRSPELLVAMLAIFKAGGCYVPVDPQYPGSYIEQILEDAAPQVVLGKRGRADGVRVDVWLELDGAQRLTDEALAAQEEGELEGAERPESQQLACLMYTSGSTGRPKGVMVPYSQLHNWLEAGKERSPLERGEVMLQKTAIAFAVSVKELLSGLLAGVAQVMVPETLVKDSVALAEEIERWRVTRIHLVPSHLGALLEGAGEEAKGLRSLKYVITAGEALAQGVREEARRKLPGAQLWNNYGCTELNDVTYHPASEGGGDTVFVPIGRPIANTRVYVLDEQLRRVPVGVMGELYVDSVGMARGYWGQPALTAERFIANPYASQPGARLYRTGDMVRVLADGSLEYLGRRDYEIKVRGHRVDVRQVEKVANAHPAIRQAVVSGWPLGSSNAQLVAYLVPQAGATVGPWQVRDYLAESLPAYMVPTLYTVLEELPRLPNGKLDRLSLPEPDLSSSREEYVAPHGEVERKLAEIFGNLLGLEHVGVHDNFFNLGGHSLLASQLISRIRATFRVEVAMATVFESPTVEPLARHIEEKLKDESRVQLSNVVPVERTQELPLSYLQERLWFVHEHMKEQRTSYNGTIGLRLRGPLSIPALRATFHDLVARHESLRTVFRVPEGRTTPVQVILDSMELDIPVRDATEADIIPGMDELAGHIYDMEKGPLFMVRLLRLAEDSHVLLMGMHHIVYDAWSQFNVMSRDINLLYSAHVTGIEARLPALPIQYADFSVWQRQQDFRHHLDYWKSTLGDYRDDLELPYDYPRPPSRTWHATRFTFRYPDALARAFARFNQSHQSTLFMGLLTSFAIVLRHYTGRNDICIGTTTAGRAQLELENLVGFFINILPLRINLAGDPDISELMNRAKKSVLGAFEHQALPFERLLSALNKQRDSSHIPLVPVMLRHQNFPTAMTGKWADGVDMEVIERDERTTPNELDLQFFGDDTYLHAVVEFPAQLFSEVTVRRLMQRHQKVIEFMCATLGAR</sequence>
<dbReference type="InterPro" id="IPR042099">
    <property type="entry name" value="ANL_N_sf"/>
</dbReference>
<organism evidence="5">
    <name type="scientific">Cystobacter sp. Cbv34</name>
    <dbReference type="NCBI Taxonomy" id="1679164"/>
    <lineage>
        <taxon>Bacteria</taxon>
        <taxon>Pseudomonadati</taxon>
        <taxon>Myxococcota</taxon>
        <taxon>Myxococcia</taxon>
        <taxon>Myxococcales</taxon>
        <taxon>Cystobacterineae</taxon>
        <taxon>Archangiaceae</taxon>
        <taxon>Cystobacter</taxon>
    </lineage>
</organism>
<dbReference type="Gene3D" id="2.30.38.10">
    <property type="entry name" value="Luciferase, Domain 3"/>
    <property type="match status" value="1"/>
</dbReference>
<dbReference type="Pfam" id="PF13193">
    <property type="entry name" value="AMP-binding_C"/>
    <property type="match status" value="4"/>
</dbReference>
<dbReference type="GO" id="GO:0003824">
    <property type="term" value="F:catalytic activity"/>
    <property type="evidence" value="ECO:0007669"/>
    <property type="project" value="InterPro"/>
</dbReference>
<dbReference type="InterPro" id="IPR025110">
    <property type="entry name" value="AMP-bd_C"/>
</dbReference>
<dbReference type="PROSITE" id="PS00012">
    <property type="entry name" value="PHOSPHOPANTETHEINE"/>
    <property type="match status" value="1"/>
</dbReference>
<protein>
    <submittedName>
        <fullName evidence="5">Non-ribosomal peptide synthase</fullName>
    </submittedName>
</protein>
<dbReference type="InterPro" id="IPR045851">
    <property type="entry name" value="AMP-bd_C_sf"/>
</dbReference>
<dbReference type="InterPro" id="IPR020806">
    <property type="entry name" value="PKS_PP-bd"/>
</dbReference>
<comment type="cofactor">
    <cofactor evidence="1">
        <name>pantetheine 4'-phosphate</name>
        <dbReference type="ChEBI" id="CHEBI:47942"/>
    </cofactor>
</comment>
<dbReference type="InterPro" id="IPR009081">
    <property type="entry name" value="PP-bd_ACP"/>
</dbReference>
<evidence type="ECO:0000256" key="2">
    <source>
        <dbReference type="ARBA" id="ARBA00022450"/>
    </source>
</evidence>
<evidence type="ECO:0000259" key="4">
    <source>
        <dbReference type="PROSITE" id="PS50075"/>
    </source>
</evidence>
<dbReference type="Pfam" id="PF00668">
    <property type="entry name" value="Condensation"/>
    <property type="match status" value="5"/>
</dbReference>
<dbReference type="FunFam" id="2.30.38.10:FF:000001">
    <property type="entry name" value="Non-ribosomal peptide synthetase PvdI"/>
    <property type="match status" value="3"/>
</dbReference>
<dbReference type="InterPro" id="IPR010071">
    <property type="entry name" value="AA_adenyl_dom"/>
</dbReference>
<dbReference type="Gene3D" id="1.10.1200.10">
    <property type="entry name" value="ACP-like"/>
    <property type="match status" value="4"/>
</dbReference>
<dbReference type="Gene3D" id="3.30.559.10">
    <property type="entry name" value="Chloramphenicol acetyltransferase-like domain"/>
    <property type="match status" value="5"/>
</dbReference>
<dbReference type="GO" id="GO:0043041">
    <property type="term" value="P:amino acid activation for nonribosomal peptide biosynthetic process"/>
    <property type="evidence" value="ECO:0007669"/>
    <property type="project" value="TreeGrafter"/>
</dbReference>
<dbReference type="NCBIfam" id="NF003417">
    <property type="entry name" value="PRK04813.1"/>
    <property type="match status" value="4"/>
</dbReference>
<dbReference type="GO" id="GO:0072330">
    <property type="term" value="P:monocarboxylic acid biosynthetic process"/>
    <property type="evidence" value="ECO:0007669"/>
    <property type="project" value="UniProtKB-ARBA"/>
</dbReference>
<dbReference type="SUPFAM" id="SSF56801">
    <property type="entry name" value="Acetyl-CoA synthetase-like"/>
    <property type="match status" value="4"/>
</dbReference>
<dbReference type="Gene3D" id="3.30.300.30">
    <property type="match status" value="4"/>
</dbReference>
<dbReference type="Gene3D" id="3.40.50.12780">
    <property type="entry name" value="N-terminal domain of ligase-like"/>
    <property type="match status" value="3"/>
</dbReference>
<accession>A0A0H4NV88</accession>
<dbReference type="CDD" id="cd19531">
    <property type="entry name" value="LCL_NRPS-like"/>
    <property type="match status" value="4"/>
</dbReference>
<feature type="domain" description="Carrier" evidence="4">
    <location>
        <begin position="2952"/>
        <end position="3027"/>
    </location>
</feature>
<dbReference type="CDD" id="cd05930">
    <property type="entry name" value="A_NRPS"/>
    <property type="match status" value="4"/>
</dbReference>
<dbReference type="PANTHER" id="PTHR45527">
    <property type="entry name" value="NONRIBOSOMAL PEPTIDE SYNTHETASE"/>
    <property type="match status" value="1"/>
</dbReference>
<dbReference type="GO" id="GO:0005829">
    <property type="term" value="C:cytosol"/>
    <property type="evidence" value="ECO:0007669"/>
    <property type="project" value="TreeGrafter"/>
</dbReference>
<dbReference type="FunFam" id="1.10.1200.10:FF:000016">
    <property type="entry name" value="Non-ribosomal peptide synthase"/>
    <property type="match status" value="2"/>
</dbReference>
<proteinExistence type="predicted"/>
<dbReference type="EMBL" id="KP836244">
    <property type="protein sequence ID" value="AKP45399.2"/>
    <property type="molecule type" value="Genomic_DNA"/>
</dbReference>
<dbReference type="InterPro" id="IPR001242">
    <property type="entry name" value="Condensation_dom"/>
</dbReference>
<keyword evidence="2" id="KW-0596">Phosphopantetheine</keyword>
<dbReference type="Gene3D" id="3.30.559.30">
    <property type="entry name" value="Nonribosomal peptide synthetase, condensation domain"/>
    <property type="match status" value="5"/>
</dbReference>
<evidence type="ECO:0000256" key="3">
    <source>
        <dbReference type="ARBA" id="ARBA00022553"/>
    </source>
</evidence>
<dbReference type="GO" id="GO:0044550">
    <property type="term" value="P:secondary metabolite biosynthetic process"/>
    <property type="evidence" value="ECO:0007669"/>
    <property type="project" value="TreeGrafter"/>
</dbReference>
<reference evidence="5" key="2">
    <citation type="submission" date="2015-02" db="EMBL/GenBank/DDBJ databases">
        <authorList>
            <person name="Baumann S."/>
            <person name="Herrmann J."/>
            <person name="Raju R."/>
            <person name="Steinmetz H."/>
            <person name="Mohr K.I."/>
            <person name="Huettel S."/>
            <person name="Harmrolfs K."/>
            <person name="Stadler M."/>
            <person name="Mueller R."/>
        </authorList>
    </citation>
    <scope>NUCLEOTIDE SEQUENCE</scope>
    <source>
        <strain evidence="5">Cbv34</strain>
    </source>
</reference>
<name>A0A0H4NV88_9BACT</name>
<feature type="domain" description="Carrier" evidence="4">
    <location>
        <begin position="4026"/>
        <end position="4101"/>
    </location>
</feature>
<dbReference type="SUPFAM" id="SSF52777">
    <property type="entry name" value="CoA-dependent acyltransferases"/>
    <property type="match status" value="9"/>
</dbReference>
<dbReference type="PANTHER" id="PTHR45527:SF1">
    <property type="entry name" value="FATTY ACID SYNTHASE"/>
    <property type="match status" value="1"/>
</dbReference>
<gene>
    <name evidence="5" type="primary">cysK</name>
</gene>
<dbReference type="FunFam" id="3.40.50.980:FF:000001">
    <property type="entry name" value="Non-ribosomal peptide synthetase"/>
    <property type="match status" value="3"/>
</dbReference>
<dbReference type="PROSITE" id="PS50075">
    <property type="entry name" value="CARRIER"/>
    <property type="match status" value="4"/>
</dbReference>
<evidence type="ECO:0000313" key="5">
    <source>
        <dbReference type="EMBL" id="AKP45399.2"/>
    </source>
</evidence>
<dbReference type="SUPFAM" id="SSF47336">
    <property type="entry name" value="ACP-like"/>
    <property type="match status" value="4"/>
</dbReference>
<dbReference type="InterPro" id="IPR036736">
    <property type="entry name" value="ACP-like_sf"/>
</dbReference>
<dbReference type="NCBIfam" id="TIGR01733">
    <property type="entry name" value="AA-adenyl-dom"/>
    <property type="match status" value="3"/>
</dbReference>
<dbReference type="Pfam" id="PF00550">
    <property type="entry name" value="PP-binding"/>
    <property type="match status" value="4"/>
</dbReference>
<dbReference type="GO" id="GO:0031177">
    <property type="term" value="F:phosphopantetheine binding"/>
    <property type="evidence" value="ECO:0007669"/>
    <property type="project" value="InterPro"/>
</dbReference>
<keyword evidence="3" id="KW-0597">Phosphoprotein</keyword>